<dbReference type="InterPro" id="IPR019818">
    <property type="entry name" value="IsoCit/isopropylmalate_DH_CS"/>
</dbReference>
<dbReference type="GO" id="GO:0004450">
    <property type="term" value="F:isocitrate dehydrogenase (NADP+) activity"/>
    <property type="evidence" value="ECO:0007669"/>
    <property type="project" value="UniProtKB-EC"/>
</dbReference>
<sequence length="529" mass="59085">MNSLLRNAASIGRRSLYTAVACSRPSNCNLVKTNGGCSVEGVLSSSGAQHTLHQRQQWRHFSSAEKQTEGAGSVPAFDIEGKIKVENPVVELDGDEMTRILWAWIKEKLILPYLDVNLKYFDLSLPNRDATDDQITLDAAEAIKKYNVGIKCATITPDAARVKEFGLKQMWKSPNGTIRNILDGTVFRAPILISNVPRLVPGWRKPIVIGRHAYGDQYKSKALLCEGPGLFEMVFTPADSSKPPQREAVFKFEGPGLMLSMYNTVQSIRGFALSSFNFALSQKMPLYLSTKNTILKEYDGVFKDIFEEIYLTQFKSKFEQNNIFYEHRLIDDMVAQALKSEGGFVWACKNYDGDVQSDIVAQGYGSLGLMTSVLVCPDGKTEVSEAAHGTVTRHYRQHQQGQKTSTNPIASIFAWSRGLTHRAKLDKNSRLQQFCLALERACVQTVEAGLMPKDLAICVKGAENVKPSDYLITEDFIDAIADTLKMNLITHQLPIHHSNNKHKLSNPNWDHYAPSEHNSEVDDHDGHTK</sequence>
<dbReference type="NCBIfam" id="TIGR00127">
    <property type="entry name" value="nadp_idh_euk"/>
    <property type="match status" value="1"/>
</dbReference>
<dbReference type="PROSITE" id="PS00470">
    <property type="entry name" value="IDH_IMDH"/>
    <property type="match status" value="1"/>
</dbReference>
<evidence type="ECO:0000256" key="2">
    <source>
        <dbReference type="ARBA" id="ARBA00001946"/>
    </source>
</evidence>
<keyword evidence="9" id="KW-0521">NADP</keyword>
<evidence type="ECO:0000256" key="12">
    <source>
        <dbReference type="SAM" id="MobiDB-lite"/>
    </source>
</evidence>
<dbReference type="PANTHER" id="PTHR11822">
    <property type="entry name" value="NADP-SPECIFIC ISOCITRATE DEHYDROGENASE"/>
    <property type="match status" value="1"/>
</dbReference>
<feature type="compositionally biased region" description="Basic and acidic residues" evidence="12">
    <location>
        <begin position="513"/>
        <end position="529"/>
    </location>
</feature>
<evidence type="ECO:0000256" key="4">
    <source>
        <dbReference type="ARBA" id="ARBA00013013"/>
    </source>
</evidence>
<evidence type="ECO:0000256" key="8">
    <source>
        <dbReference type="ARBA" id="ARBA00022842"/>
    </source>
</evidence>
<evidence type="ECO:0000313" key="14">
    <source>
        <dbReference type="EMBL" id="AET50818.1"/>
    </source>
</evidence>
<dbReference type="GO" id="GO:0006099">
    <property type="term" value="P:tricarboxylic acid cycle"/>
    <property type="evidence" value="ECO:0007669"/>
    <property type="project" value="UniProtKB-KW"/>
</dbReference>
<dbReference type="Gene3D" id="3.40.718.10">
    <property type="entry name" value="Isopropylmalate Dehydrogenase"/>
    <property type="match status" value="1"/>
</dbReference>
<dbReference type="VEuPathDB" id="ToxoDB:ETH_00024070"/>
<dbReference type="EC" id="1.1.1.42" evidence="4"/>
<feature type="region of interest" description="Disordered" evidence="12">
    <location>
        <begin position="499"/>
        <end position="529"/>
    </location>
</feature>
<dbReference type="PANTHER" id="PTHR11822:SF21">
    <property type="entry name" value="ISOCITRATE DEHYDROGENASE [NADP], MITOCHONDRIAL"/>
    <property type="match status" value="1"/>
</dbReference>
<evidence type="ECO:0000256" key="7">
    <source>
        <dbReference type="ARBA" id="ARBA00022723"/>
    </source>
</evidence>
<dbReference type="GO" id="GO:0005739">
    <property type="term" value="C:mitochondrion"/>
    <property type="evidence" value="ECO:0007669"/>
    <property type="project" value="TreeGrafter"/>
</dbReference>
<keyword evidence="5" id="KW-0329">Glyoxylate bypass</keyword>
<dbReference type="InterPro" id="IPR024084">
    <property type="entry name" value="IsoPropMal-DH-like_dom"/>
</dbReference>
<evidence type="ECO:0000256" key="6">
    <source>
        <dbReference type="ARBA" id="ARBA00022532"/>
    </source>
</evidence>
<keyword evidence="11" id="KW-0464">Manganese</keyword>
<dbReference type="GO" id="GO:0006102">
    <property type="term" value="P:isocitrate metabolic process"/>
    <property type="evidence" value="ECO:0007669"/>
    <property type="project" value="InterPro"/>
</dbReference>
<dbReference type="AlphaFoldDB" id="H9BA08"/>
<comment type="cofactor">
    <cofactor evidence="1">
        <name>Mn(2+)</name>
        <dbReference type="ChEBI" id="CHEBI:29035"/>
    </cofactor>
</comment>
<evidence type="ECO:0000259" key="13">
    <source>
        <dbReference type="SMART" id="SM01329"/>
    </source>
</evidence>
<keyword evidence="10" id="KW-0560">Oxidoreductase</keyword>
<dbReference type="EMBL" id="JN987595">
    <property type="protein sequence ID" value="AET50818.1"/>
    <property type="molecule type" value="mRNA"/>
</dbReference>
<proteinExistence type="evidence at transcript level"/>
<keyword evidence="6" id="KW-0816">Tricarboxylic acid cycle</keyword>
<reference evidence="14" key="1">
    <citation type="journal article" date="2012" name="BMC Genomics">
        <title>Characterisation of full-length cDNA sequences provides insights into the Eimeria tenella transcriptome.</title>
        <authorList>
            <person name="Amiruddin N."/>
            <person name="Lee X.W."/>
            <person name="Blake D.P."/>
            <person name="Suzuki Y."/>
            <person name="Tay Y.L."/>
            <person name="Lim L.S."/>
            <person name="Tomley F.M."/>
            <person name="Watanabe J."/>
            <person name="Sugimoto C."/>
            <person name="Wan K.L."/>
        </authorList>
    </citation>
    <scope>NUCLEOTIDE SEQUENCE</scope>
    <source>
        <strain evidence="14">Houghton</strain>
    </source>
</reference>
<dbReference type="VEuPathDB" id="ToxoDB:ETH2_0529300"/>
<evidence type="ECO:0000256" key="11">
    <source>
        <dbReference type="ARBA" id="ARBA00023211"/>
    </source>
</evidence>
<dbReference type="InterPro" id="IPR004790">
    <property type="entry name" value="Isocitrate_DH_NADP"/>
</dbReference>
<evidence type="ECO:0000256" key="1">
    <source>
        <dbReference type="ARBA" id="ARBA00001936"/>
    </source>
</evidence>
<keyword evidence="8" id="KW-0460">Magnesium</keyword>
<comment type="similarity">
    <text evidence="3">Belongs to the isocitrate and isopropylmalate dehydrogenases family.</text>
</comment>
<dbReference type="SMART" id="SM01329">
    <property type="entry name" value="Iso_dh"/>
    <property type="match status" value="1"/>
</dbReference>
<dbReference type="SUPFAM" id="SSF53659">
    <property type="entry name" value="Isocitrate/Isopropylmalate dehydrogenase-like"/>
    <property type="match status" value="1"/>
</dbReference>
<evidence type="ECO:0000256" key="9">
    <source>
        <dbReference type="ARBA" id="ARBA00022857"/>
    </source>
</evidence>
<evidence type="ECO:0000256" key="3">
    <source>
        <dbReference type="ARBA" id="ARBA00007769"/>
    </source>
</evidence>
<feature type="domain" description="Isopropylmalate dehydrogenase-like" evidence="13">
    <location>
        <begin position="88"/>
        <end position="480"/>
    </location>
</feature>
<evidence type="ECO:0000256" key="10">
    <source>
        <dbReference type="ARBA" id="ARBA00023002"/>
    </source>
</evidence>
<accession>H9BA08</accession>
<evidence type="ECO:0000256" key="5">
    <source>
        <dbReference type="ARBA" id="ARBA00022435"/>
    </source>
</evidence>
<keyword evidence="7" id="KW-0479">Metal-binding</keyword>
<dbReference type="NCBIfam" id="NF006156">
    <property type="entry name" value="PRK08299.1"/>
    <property type="match status" value="1"/>
</dbReference>
<name>H9BA08_EIMTE</name>
<dbReference type="GO" id="GO:0006097">
    <property type="term" value="P:glyoxylate cycle"/>
    <property type="evidence" value="ECO:0007669"/>
    <property type="project" value="UniProtKB-KW"/>
</dbReference>
<dbReference type="FunFam" id="3.40.718.10:FF:000002">
    <property type="entry name" value="Isocitrate dehydrogenase [NADP]"/>
    <property type="match status" value="1"/>
</dbReference>
<dbReference type="GO" id="GO:0000287">
    <property type="term" value="F:magnesium ion binding"/>
    <property type="evidence" value="ECO:0007669"/>
    <property type="project" value="InterPro"/>
</dbReference>
<organism evidence="14">
    <name type="scientific">Eimeria tenella</name>
    <name type="common">Coccidian parasite</name>
    <dbReference type="NCBI Taxonomy" id="5802"/>
    <lineage>
        <taxon>Eukaryota</taxon>
        <taxon>Sar</taxon>
        <taxon>Alveolata</taxon>
        <taxon>Apicomplexa</taxon>
        <taxon>Conoidasida</taxon>
        <taxon>Coccidia</taxon>
        <taxon>Eucoccidiorida</taxon>
        <taxon>Eimeriorina</taxon>
        <taxon>Eimeriidae</taxon>
        <taxon>Eimeria</taxon>
    </lineage>
</organism>
<comment type="cofactor">
    <cofactor evidence="2">
        <name>Mg(2+)</name>
        <dbReference type="ChEBI" id="CHEBI:18420"/>
    </cofactor>
</comment>
<dbReference type="GO" id="GO:0051287">
    <property type="term" value="F:NAD binding"/>
    <property type="evidence" value="ECO:0007669"/>
    <property type="project" value="InterPro"/>
</dbReference>
<dbReference type="GO" id="GO:0006739">
    <property type="term" value="P:NADP+ metabolic process"/>
    <property type="evidence" value="ECO:0007669"/>
    <property type="project" value="TreeGrafter"/>
</dbReference>
<dbReference type="Pfam" id="PF00180">
    <property type="entry name" value="Iso_dh"/>
    <property type="match status" value="1"/>
</dbReference>
<dbReference type="VEuPathDB" id="ToxoDB:ETH_00037035"/>
<protein>
    <recommendedName>
        <fullName evidence="4">isocitrate dehydrogenase (NADP(+))</fullName>
        <ecNumber evidence="4">1.1.1.42</ecNumber>
    </recommendedName>
</protein>